<dbReference type="GeneID" id="54415536"/>
<dbReference type="InterPro" id="IPR002347">
    <property type="entry name" value="SDR_fam"/>
</dbReference>
<keyword evidence="3" id="KW-0560">Oxidoreductase</keyword>
<dbReference type="AlphaFoldDB" id="A0A6G1G6E6"/>
<dbReference type="PROSITE" id="PS00061">
    <property type="entry name" value="ADH_SHORT"/>
    <property type="match status" value="1"/>
</dbReference>
<sequence length="364" mass="39585">MSTTNEYAPFNLTKSIRQSPPLDFSIPYSESWLSGKHILITGGASGFGEGFARRWAAAGASIVVGDINEKLGTSTVASIRLETKNENVWFVKCDVCDWDAQVQMFKEAVRLSPHKGIDVVVANAGIAGTDPMQMPVVRNGEVQKPNLKILEVDLIGVMYTSHLAFHYLPNNPGSLDCSVNANPENASFKRDRLLLLTGSVASLGPIANQPQYGTAKHGVLGLFRCLRGSSFVQGVRVNLLCPYFIETPIVPAEARLLMAGAAYGKVEDVVEAATRLTADSRILGRSVVIGPKVRVKQEDSGDWKFVGFGPGEGGEEKAIWEAYAEDWEDSEVFTRRMVVLLNIVQKARGWLGALSDIVKVFAGR</sequence>
<dbReference type="InterPro" id="IPR036291">
    <property type="entry name" value="NAD(P)-bd_dom_sf"/>
</dbReference>
<dbReference type="SUPFAM" id="SSF51735">
    <property type="entry name" value="NAD(P)-binding Rossmann-fold domains"/>
    <property type="match status" value="1"/>
</dbReference>
<dbReference type="InterPro" id="IPR020904">
    <property type="entry name" value="Sc_DH/Rdtase_CS"/>
</dbReference>
<dbReference type="PRINTS" id="PR00081">
    <property type="entry name" value="GDHRDH"/>
</dbReference>
<reference evidence="6" key="3">
    <citation type="submission" date="2025-04" db="UniProtKB">
        <authorList>
            <consortium name="RefSeq"/>
        </authorList>
    </citation>
    <scope>IDENTIFICATION</scope>
    <source>
        <strain evidence="6">CBS 781.70</strain>
    </source>
</reference>
<evidence type="ECO:0000256" key="1">
    <source>
        <dbReference type="ARBA" id="ARBA00006484"/>
    </source>
</evidence>
<evidence type="ECO:0000313" key="5">
    <source>
        <dbReference type="Proteomes" id="UP000504638"/>
    </source>
</evidence>
<dbReference type="OrthoDB" id="498125at2759"/>
<protein>
    <submittedName>
        <fullName evidence="4 6">NAD(P)-binding protein</fullName>
    </submittedName>
</protein>
<dbReference type="EMBL" id="ML975154">
    <property type="protein sequence ID" value="KAF1813592.1"/>
    <property type="molecule type" value="Genomic_DNA"/>
</dbReference>
<reference evidence="6" key="2">
    <citation type="submission" date="2020-04" db="EMBL/GenBank/DDBJ databases">
        <authorList>
            <consortium name="NCBI Genome Project"/>
        </authorList>
    </citation>
    <scope>NUCLEOTIDE SEQUENCE</scope>
    <source>
        <strain evidence="6">CBS 781.70</strain>
    </source>
</reference>
<proteinExistence type="inferred from homology"/>
<accession>A0A6G1G6E6</accession>
<dbReference type="RefSeq" id="XP_033535223.1">
    <property type="nucleotide sequence ID" value="XM_033674966.1"/>
</dbReference>
<dbReference type="Gene3D" id="3.40.50.720">
    <property type="entry name" value="NAD(P)-binding Rossmann-like Domain"/>
    <property type="match status" value="1"/>
</dbReference>
<comment type="similarity">
    <text evidence="1">Belongs to the short-chain dehydrogenases/reductases (SDR) family.</text>
</comment>
<evidence type="ECO:0000313" key="4">
    <source>
        <dbReference type="EMBL" id="KAF1813592.1"/>
    </source>
</evidence>
<keyword evidence="5" id="KW-1185">Reference proteome</keyword>
<dbReference type="GO" id="GO:0016491">
    <property type="term" value="F:oxidoreductase activity"/>
    <property type="evidence" value="ECO:0007669"/>
    <property type="project" value="UniProtKB-KW"/>
</dbReference>
<evidence type="ECO:0000256" key="2">
    <source>
        <dbReference type="ARBA" id="ARBA00022857"/>
    </source>
</evidence>
<organism evidence="4">
    <name type="scientific">Eremomyces bilateralis CBS 781.70</name>
    <dbReference type="NCBI Taxonomy" id="1392243"/>
    <lineage>
        <taxon>Eukaryota</taxon>
        <taxon>Fungi</taxon>
        <taxon>Dikarya</taxon>
        <taxon>Ascomycota</taxon>
        <taxon>Pezizomycotina</taxon>
        <taxon>Dothideomycetes</taxon>
        <taxon>Dothideomycetes incertae sedis</taxon>
        <taxon>Eremomycetales</taxon>
        <taxon>Eremomycetaceae</taxon>
        <taxon>Eremomyces</taxon>
    </lineage>
</organism>
<dbReference type="PANTHER" id="PTHR43180:SF16">
    <property type="entry name" value="BACILYSIN BIOSYNTHESIS OXIDOREDUCTASE BACC"/>
    <property type="match status" value="1"/>
</dbReference>
<evidence type="ECO:0000256" key="3">
    <source>
        <dbReference type="ARBA" id="ARBA00023002"/>
    </source>
</evidence>
<gene>
    <name evidence="4 6" type="ORF">P152DRAFT_286055</name>
</gene>
<dbReference type="PANTHER" id="PTHR43180">
    <property type="entry name" value="3-OXOACYL-(ACYL-CARRIER-PROTEIN) REDUCTASE (AFU_ORTHOLOGUE AFUA_6G11210)"/>
    <property type="match status" value="1"/>
</dbReference>
<reference evidence="4 6" key="1">
    <citation type="submission" date="2020-01" db="EMBL/GenBank/DDBJ databases">
        <authorList>
            <consortium name="DOE Joint Genome Institute"/>
            <person name="Haridas S."/>
            <person name="Albert R."/>
            <person name="Binder M."/>
            <person name="Bloem J."/>
            <person name="Labutti K."/>
            <person name="Salamov A."/>
            <person name="Andreopoulos B."/>
            <person name="Baker S.E."/>
            <person name="Barry K."/>
            <person name="Bills G."/>
            <person name="Bluhm B.H."/>
            <person name="Cannon C."/>
            <person name="Castanera R."/>
            <person name="Culley D.E."/>
            <person name="Daum C."/>
            <person name="Ezra D."/>
            <person name="Gonzalez J.B."/>
            <person name="Henrissat B."/>
            <person name="Kuo A."/>
            <person name="Liang C."/>
            <person name="Lipzen A."/>
            <person name="Lutzoni F."/>
            <person name="Magnuson J."/>
            <person name="Mondo S."/>
            <person name="Nolan M."/>
            <person name="Ohm R."/>
            <person name="Pangilinan J."/>
            <person name="Park H.-J."/>
            <person name="Ramirez L."/>
            <person name="Alfaro M."/>
            <person name="Sun H."/>
            <person name="Tritt A."/>
            <person name="Yoshinaga Y."/>
            <person name="Zwiers L.-H."/>
            <person name="Turgeon B.G."/>
            <person name="Goodwin S.B."/>
            <person name="Spatafora J.W."/>
            <person name="Crous P.W."/>
            <person name="Grigoriev I.V."/>
        </authorList>
    </citation>
    <scope>NUCLEOTIDE SEQUENCE</scope>
    <source>
        <strain evidence="4 6">CBS 781.70</strain>
    </source>
</reference>
<dbReference type="Pfam" id="PF13561">
    <property type="entry name" value="adh_short_C2"/>
    <property type="match status" value="1"/>
</dbReference>
<evidence type="ECO:0000313" key="6">
    <source>
        <dbReference type="RefSeq" id="XP_033535223.1"/>
    </source>
</evidence>
<name>A0A6G1G6E6_9PEZI</name>
<keyword evidence="2" id="KW-0521">NADP</keyword>
<dbReference type="Proteomes" id="UP000504638">
    <property type="component" value="Unplaced"/>
</dbReference>